<dbReference type="AlphaFoldDB" id="A0A5D0HWL3"/>
<dbReference type="OrthoDB" id="3078690at2"/>
<dbReference type="Proteomes" id="UP000323930">
    <property type="component" value="Unassembled WGS sequence"/>
</dbReference>
<dbReference type="EMBL" id="VSDQ01000679">
    <property type="protein sequence ID" value="TYA74909.1"/>
    <property type="molecule type" value="Genomic_DNA"/>
</dbReference>
<sequence length="155" mass="17795">MTKTPLKITSENFFEVFNLKKNHIDDNASYDGCMFETYGEELTYVKDHAQEYIWTILDGDTTPIISSGYHHADLIGYLISEIPAPDDLDIEVHYEPDNIIITKQHVLSAAVDIMPDMDDGEAQEFLNTIYDEVFSNVEETILYHLKEMKQAEITP</sequence>
<evidence type="ECO:0000313" key="2">
    <source>
        <dbReference type="Proteomes" id="UP000323930"/>
    </source>
</evidence>
<proteinExistence type="predicted"/>
<protein>
    <submittedName>
        <fullName evidence="1">Uncharacterized protein</fullName>
    </submittedName>
</protein>
<dbReference type="RefSeq" id="WP_148544153.1">
    <property type="nucleotide sequence ID" value="NZ_VSDQ01000679.1"/>
</dbReference>
<evidence type="ECO:0000313" key="1">
    <source>
        <dbReference type="EMBL" id="TYA74909.1"/>
    </source>
</evidence>
<organism evidence="1 2">
    <name type="scientific">Seonamhaeicola marinus</name>
    <dbReference type="NCBI Taxonomy" id="1912246"/>
    <lineage>
        <taxon>Bacteria</taxon>
        <taxon>Pseudomonadati</taxon>
        <taxon>Bacteroidota</taxon>
        <taxon>Flavobacteriia</taxon>
        <taxon>Flavobacteriales</taxon>
        <taxon>Flavobacteriaceae</taxon>
    </lineage>
</organism>
<accession>A0A5D0HWL3</accession>
<reference evidence="1 2" key="1">
    <citation type="submission" date="2019-08" db="EMBL/GenBank/DDBJ databases">
        <title>Seonamhaeicola sediminis sp. nov., isolated from marine sediment.</title>
        <authorList>
            <person name="Cao W.R."/>
        </authorList>
    </citation>
    <scope>NUCLEOTIDE SEQUENCE [LARGE SCALE GENOMIC DNA]</scope>
    <source>
        <strain evidence="1 2">B011</strain>
    </source>
</reference>
<comment type="caution">
    <text evidence="1">The sequence shown here is derived from an EMBL/GenBank/DDBJ whole genome shotgun (WGS) entry which is preliminary data.</text>
</comment>
<name>A0A5D0HWL3_9FLAO</name>
<gene>
    <name evidence="1" type="ORF">FUA24_16540</name>
</gene>
<keyword evidence="2" id="KW-1185">Reference proteome</keyword>